<organism evidence="2 3">
    <name type="scientific">Lentinula raphanica</name>
    <dbReference type="NCBI Taxonomy" id="153919"/>
    <lineage>
        <taxon>Eukaryota</taxon>
        <taxon>Fungi</taxon>
        <taxon>Dikarya</taxon>
        <taxon>Basidiomycota</taxon>
        <taxon>Agaricomycotina</taxon>
        <taxon>Agaricomycetes</taxon>
        <taxon>Agaricomycetidae</taxon>
        <taxon>Agaricales</taxon>
        <taxon>Marasmiineae</taxon>
        <taxon>Omphalotaceae</taxon>
        <taxon>Lentinula</taxon>
    </lineage>
</organism>
<feature type="domain" description="Protein kinase" evidence="1">
    <location>
        <begin position="1"/>
        <end position="153"/>
    </location>
</feature>
<dbReference type="InterPro" id="IPR008266">
    <property type="entry name" value="Tyr_kinase_AS"/>
</dbReference>
<dbReference type="EMBL" id="MU805972">
    <property type="protein sequence ID" value="KAJ3843604.1"/>
    <property type="molecule type" value="Genomic_DNA"/>
</dbReference>
<evidence type="ECO:0000313" key="2">
    <source>
        <dbReference type="EMBL" id="KAJ3843604.1"/>
    </source>
</evidence>
<dbReference type="PANTHER" id="PTHR38248:SF2">
    <property type="entry name" value="FUNK1 11"/>
    <property type="match status" value="1"/>
</dbReference>
<evidence type="ECO:0000313" key="3">
    <source>
        <dbReference type="Proteomes" id="UP001163846"/>
    </source>
</evidence>
<dbReference type="PROSITE" id="PS50011">
    <property type="entry name" value="PROTEIN_KINASE_DOM"/>
    <property type="match status" value="1"/>
</dbReference>
<gene>
    <name evidence="2" type="ORF">F5878DRAFT_527489</name>
</gene>
<comment type="caution">
    <text evidence="2">The sequence shown here is derived from an EMBL/GenBank/DDBJ whole genome shotgun (WGS) entry which is preliminary data.</text>
</comment>
<reference evidence="2" key="1">
    <citation type="submission" date="2022-08" db="EMBL/GenBank/DDBJ databases">
        <authorList>
            <consortium name="DOE Joint Genome Institute"/>
            <person name="Min B."/>
            <person name="Riley R."/>
            <person name="Sierra-Patev S."/>
            <person name="Naranjo-Ortiz M."/>
            <person name="Looney B."/>
            <person name="Konkel Z."/>
            <person name="Slot J.C."/>
            <person name="Sakamoto Y."/>
            <person name="Steenwyk J.L."/>
            <person name="Rokas A."/>
            <person name="Carro J."/>
            <person name="Camarero S."/>
            <person name="Ferreira P."/>
            <person name="Molpeceres G."/>
            <person name="Ruiz-Duenas F.J."/>
            <person name="Serrano A."/>
            <person name="Henrissat B."/>
            <person name="Drula E."/>
            <person name="Hughes K.W."/>
            <person name="Mata J.L."/>
            <person name="Ishikawa N.K."/>
            <person name="Vargas-Isla R."/>
            <person name="Ushijima S."/>
            <person name="Smith C.A."/>
            <person name="Ahrendt S."/>
            <person name="Andreopoulos W."/>
            <person name="He G."/>
            <person name="Labutti K."/>
            <person name="Lipzen A."/>
            <person name="Ng V."/>
            <person name="Sandor L."/>
            <person name="Barry K."/>
            <person name="Martinez A.T."/>
            <person name="Xiao Y."/>
            <person name="Gibbons J.G."/>
            <person name="Terashima K."/>
            <person name="Hibbett D.S."/>
            <person name="Grigoriev I.V."/>
        </authorList>
    </citation>
    <scope>NUCLEOTIDE SEQUENCE</scope>
    <source>
        <strain evidence="2">TFB9207</strain>
    </source>
</reference>
<evidence type="ECO:0000259" key="1">
    <source>
        <dbReference type="PROSITE" id="PS50011"/>
    </source>
</evidence>
<keyword evidence="3" id="KW-1185">Reference proteome</keyword>
<dbReference type="PANTHER" id="PTHR38248">
    <property type="entry name" value="FUNK1 6"/>
    <property type="match status" value="1"/>
</dbReference>
<dbReference type="GO" id="GO:0004672">
    <property type="term" value="F:protein kinase activity"/>
    <property type="evidence" value="ECO:0007669"/>
    <property type="project" value="InterPro"/>
</dbReference>
<feature type="non-terminal residue" evidence="2">
    <location>
        <position position="153"/>
    </location>
</feature>
<name>A0AA38PIN0_9AGAR</name>
<dbReference type="Gene3D" id="1.10.510.10">
    <property type="entry name" value="Transferase(Phosphotransferase) domain 1"/>
    <property type="match status" value="1"/>
</dbReference>
<dbReference type="AlphaFoldDB" id="A0AA38PIN0"/>
<dbReference type="Proteomes" id="UP001163846">
    <property type="component" value="Unassembled WGS sequence"/>
</dbReference>
<dbReference type="GO" id="GO:0005524">
    <property type="term" value="F:ATP binding"/>
    <property type="evidence" value="ECO:0007669"/>
    <property type="project" value="InterPro"/>
</dbReference>
<dbReference type="PROSITE" id="PS00109">
    <property type="entry name" value="PROTEIN_KINASE_TYR"/>
    <property type="match status" value="1"/>
</dbReference>
<accession>A0AA38PIN0</accession>
<dbReference type="Pfam" id="PF17667">
    <property type="entry name" value="Pkinase_fungal"/>
    <property type="match status" value="1"/>
</dbReference>
<dbReference type="InterPro" id="IPR000719">
    <property type="entry name" value="Prot_kinase_dom"/>
</dbReference>
<dbReference type="SUPFAM" id="SSF56112">
    <property type="entry name" value="Protein kinase-like (PK-like)"/>
    <property type="match status" value="1"/>
</dbReference>
<dbReference type="InterPro" id="IPR011009">
    <property type="entry name" value="Kinase-like_dom_sf"/>
</dbReference>
<proteinExistence type="predicted"/>
<sequence length="153" mass="17568">SGVDFEKRDLVVTVMKHYQPLRSARNLGEYKKAFVDLVECHYHAYKKGGYLHRDISETNLMIDRDEDGAAIGVLCDWDLSSAVNSKGVVTSSNATHRTGTYRFLAVTLLRDNPPAHLYRHDLESFFYILIWAGLHYSFDDKNANYYVNEEVKS</sequence>
<dbReference type="InterPro" id="IPR040976">
    <property type="entry name" value="Pkinase_fungal"/>
</dbReference>
<protein>
    <recommendedName>
        <fullName evidence="1">Protein kinase domain-containing protein</fullName>
    </recommendedName>
</protein>